<organism evidence="4 6">
    <name type="scientific">Bacteroides acidifaciens</name>
    <dbReference type="NCBI Taxonomy" id="85831"/>
    <lineage>
        <taxon>Bacteria</taxon>
        <taxon>Pseudomonadati</taxon>
        <taxon>Bacteroidota</taxon>
        <taxon>Bacteroidia</taxon>
        <taxon>Bacteroidales</taxon>
        <taxon>Bacteroidaceae</taxon>
        <taxon>Bacteroides</taxon>
    </lineage>
</organism>
<reference evidence="4 6" key="2">
    <citation type="submission" date="2019-04" db="EMBL/GenBank/DDBJ databases">
        <title>Microbes associate with the intestines of laboratory mice.</title>
        <authorList>
            <person name="Navarre W."/>
            <person name="Wong E."/>
            <person name="Huang K."/>
            <person name="Tropini C."/>
            <person name="Ng K."/>
            <person name="Yu B."/>
        </authorList>
    </citation>
    <scope>NUCLEOTIDE SEQUENCE [LARGE SCALE GENOMIC DNA]</scope>
    <source>
        <strain evidence="4 6">NM70_E10</strain>
    </source>
</reference>
<dbReference type="EMBL" id="SPPV01000058">
    <property type="protein sequence ID" value="TFU45550.1"/>
    <property type="molecule type" value="Genomic_DNA"/>
</dbReference>
<gene>
    <name evidence="3" type="ORF">E4T97_18180</name>
    <name evidence="4" type="ORF">E5356_18050</name>
    <name evidence="2" type="ORF">IMSAGC001_02084</name>
</gene>
<dbReference type="Proteomes" id="UP000491181">
    <property type="component" value="Unassembled WGS sequence"/>
</dbReference>
<dbReference type="EMBL" id="SRZA01000090">
    <property type="protein sequence ID" value="TGX97381.1"/>
    <property type="molecule type" value="Genomic_DNA"/>
</dbReference>
<protein>
    <recommendedName>
        <fullName evidence="1">Immunity MXAN-0049 protein domain-containing protein</fullName>
    </recommendedName>
</protein>
<comment type="caution">
    <text evidence="4">The sequence shown here is derived from an EMBL/GenBank/DDBJ whole genome shotgun (WGS) entry which is preliminary data.</text>
</comment>
<proteinExistence type="predicted"/>
<dbReference type="InterPro" id="IPR012433">
    <property type="entry name" value="Imm11"/>
</dbReference>
<dbReference type="Proteomes" id="UP000305751">
    <property type="component" value="Unassembled WGS sequence"/>
</dbReference>
<dbReference type="EMBL" id="BLLS01000051">
    <property type="protein sequence ID" value="GFH86673.1"/>
    <property type="molecule type" value="Genomic_DNA"/>
</dbReference>
<name>A0A4S2AAN4_9BACE</name>
<accession>A0A4S2AAN4</accession>
<dbReference type="RefSeq" id="WP_135039181.1">
    <property type="nucleotide sequence ID" value="NZ_BLLS01000051.1"/>
</dbReference>
<sequence>MKKYYCVYWRDNPEIASACYEGENQFDYELISRLEGKNEMPLDFNLRRIKEGKDGLTIDDNTVIVKDVWLDYQPNSLVWPIMSEKFKSIIEASLKGNEQIDWITCNLRNLSETREYYILRFNKQMDVLDKKKTLFMDERKESVIKPVFSFSKIKDYSLFVCPSSYNFWKIPSSFYVNEEIKKKIQKEKLTGIEFEKAIITE</sequence>
<evidence type="ECO:0000259" key="1">
    <source>
        <dbReference type="Pfam" id="PF07791"/>
    </source>
</evidence>
<reference evidence="2 7" key="3">
    <citation type="journal article" date="2020" name="Microbiome">
        <title>Single-cell genomics of uncultured bacteria reveals dietary fiber responders in the mouse gut microbiota.</title>
        <authorList>
            <person name="Chijiiwa R."/>
            <person name="Hosokawa M."/>
            <person name="Kogawa M."/>
            <person name="Nishikawa Y."/>
            <person name="Ide K."/>
            <person name="Sakanashi C."/>
            <person name="Takahashi K."/>
            <person name="Takeyama H."/>
        </authorList>
    </citation>
    <scope>NUCLEOTIDE SEQUENCE [LARGE SCALE GENOMIC DNA]</scope>
    <source>
        <strain evidence="2">IMSAGC_001</strain>
    </source>
</reference>
<evidence type="ECO:0000313" key="6">
    <source>
        <dbReference type="Proteomes" id="UP000305751"/>
    </source>
</evidence>
<feature type="domain" description="Immunity MXAN-0049 protein" evidence="1">
    <location>
        <begin position="67"/>
        <end position="197"/>
    </location>
</feature>
<evidence type="ECO:0000313" key="3">
    <source>
        <dbReference type="EMBL" id="TFU45550.1"/>
    </source>
</evidence>
<evidence type="ECO:0000313" key="5">
    <source>
        <dbReference type="Proteomes" id="UP000298073"/>
    </source>
</evidence>
<reference evidence="3 5" key="1">
    <citation type="submission" date="2019-03" db="EMBL/GenBank/DDBJ databases">
        <title>Diversity of the mouse oral microbiome.</title>
        <authorList>
            <person name="Joseph S."/>
            <person name="Aduse-Opoku J."/>
            <person name="Curtis M."/>
            <person name="Wade W."/>
            <person name="Hashim A."/>
        </authorList>
    </citation>
    <scope>NUCLEOTIDE SEQUENCE [LARGE SCALE GENOMIC DNA]</scope>
    <source>
        <strain evidence="3 5">P2318</strain>
    </source>
</reference>
<keyword evidence="6" id="KW-1185">Reference proteome</keyword>
<dbReference type="Proteomes" id="UP000298073">
    <property type="component" value="Unassembled WGS sequence"/>
</dbReference>
<evidence type="ECO:0000313" key="2">
    <source>
        <dbReference type="EMBL" id="GFH86673.1"/>
    </source>
</evidence>
<dbReference type="Pfam" id="PF07791">
    <property type="entry name" value="Imm11"/>
    <property type="match status" value="1"/>
</dbReference>
<evidence type="ECO:0000313" key="7">
    <source>
        <dbReference type="Proteomes" id="UP000491181"/>
    </source>
</evidence>
<dbReference type="OrthoDB" id="1096390at2"/>
<evidence type="ECO:0000313" key="4">
    <source>
        <dbReference type="EMBL" id="TGX97381.1"/>
    </source>
</evidence>
<dbReference type="AlphaFoldDB" id="A0A4S2AAN4"/>